<accession>A0A4R2R3A5</accession>
<keyword evidence="5" id="KW-1185">Reference proteome</keyword>
<dbReference type="SUPFAM" id="SSF53474">
    <property type="entry name" value="alpha/beta-Hydrolases"/>
    <property type="match status" value="1"/>
</dbReference>
<evidence type="ECO:0000256" key="2">
    <source>
        <dbReference type="SAM" id="Phobius"/>
    </source>
</evidence>
<dbReference type="EMBL" id="SLXQ01000001">
    <property type="protein sequence ID" value="TCP56169.1"/>
    <property type="molecule type" value="Genomic_DNA"/>
</dbReference>
<dbReference type="InterPro" id="IPR029058">
    <property type="entry name" value="AB_hydrolase_fold"/>
</dbReference>
<keyword evidence="1" id="KW-0378">Hydrolase</keyword>
<dbReference type="GO" id="GO:0016787">
    <property type="term" value="F:hydrolase activity"/>
    <property type="evidence" value="ECO:0007669"/>
    <property type="project" value="UniProtKB-KW"/>
</dbReference>
<dbReference type="PANTHER" id="PTHR48081">
    <property type="entry name" value="AB HYDROLASE SUPERFAMILY PROTEIN C4A8.06C"/>
    <property type="match status" value="1"/>
</dbReference>
<gene>
    <name evidence="4" type="ORF">EV191_101109</name>
</gene>
<keyword evidence="2" id="KW-0812">Transmembrane</keyword>
<dbReference type="AlphaFoldDB" id="A0A4R2R3A5"/>
<protein>
    <submittedName>
        <fullName evidence="4">Acetyl esterase/lipase</fullName>
    </submittedName>
</protein>
<evidence type="ECO:0000313" key="5">
    <source>
        <dbReference type="Proteomes" id="UP000294911"/>
    </source>
</evidence>
<keyword evidence="2" id="KW-0472">Membrane</keyword>
<evidence type="ECO:0000313" key="4">
    <source>
        <dbReference type="EMBL" id="TCP56169.1"/>
    </source>
</evidence>
<reference evidence="4 5" key="1">
    <citation type="submission" date="2019-03" db="EMBL/GenBank/DDBJ databases">
        <title>Genomic Encyclopedia of Type Strains, Phase IV (KMG-IV): sequencing the most valuable type-strain genomes for metagenomic binning, comparative biology and taxonomic classification.</title>
        <authorList>
            <person name="Goeker M."/>
        </authorList>
    </citation>
    <scope>NUCLEOTIDE SEQUENCE [LARGE SCALE GENOMIC DNA]</scope>
    <source>
        <strain evidence="4 5">DSM 45765</strain>
    </source>
</reference>
<evidence type="ECO:0000259" key="3">
    <source>
        <dbReference type="Pfam" id="PF20434"/>
    </source>
</evidence>
<sequence>MVSRPRTRAGRRVLTSVAAGLAVLAVVACFAMFVSVQPIAWLSAELRHRPLPALVLTMLGLMVAGIAVAGRRLLALVLAGLCVLTSALTVLVPVLSQAGAAADAHAEVSVGEFLGEPFGSAAEPEPTSTVRYAAPGGHQLRMDFWRSEVPGKRPAVLYLHGGAWRAGERGDAPRWKQLLGQRGFDVFAADYRMAGDVPEGTAWRASIADAKCAAAWVAANADDFDIDPNRITVFGQSAGAQLAMMVAYTRGDPEFSPSCPLPEPKVKSVIDLYGPTDFPEAVTGPGRTAKQTGILRELFGGELDRFPQRYRAASPISHIRQGLPPTLILAGEADHLVPVEQSRSLAAALAGANVVHSTTYLPFADHGFDSNWSSYATQLSRHEVTRFITRHG</sequence>
<dbReference type="Proteomes" id="UP000294911">
    <property type="component" value="Unassembled WGS sequence"/>
</dbReference>
<feature type="transmembrane region" description="Helical" evidence="2">
    <location>
        <begin position="76"/>
        <end position="95"/>
    </location>
</feature>
<organism evidence="4 5">
    <name type="scientific">Tamaricihabitans halophyticus</name>
    <dbReference type="NCBI Taxonomy" id="1262583"/>
    <lineage>
        <taxon>Bacteria</taxon>
        <taxon>Bacillati</taxon>
        <taxon>Actinomycetota</taxon>
        <taxon>Actinomycetes</taxon>
        <taxon>Pseudonocardiales</taxon>
        <taxon>Pseudonocardiaceae</taxon>
        <taxon>Tamaricihabitans</taxon>
    </lineage>
</organism>
<dbReference type="InterPro" id="IPR049492">
    <property type="entry name" value="BD-FAE-like_dom"/>
</dbReference>
<proteinExistence type="predicted"/>
<feature type="transmembrane region" description="Helical" evidence="2">
    <location>
        <begin position="12"/>
        <end position="39"/>
    </location>
</feature>
<name>A0A4R2R3A5_9PSEU</name>
<keyword evidence="2" id="KW-1133">Transmembrane helix</keyword>
<dbReference type="Gene3D" id="3.40.50.1820">
    <property type="entry name" value="alpha/beta hydrolase"/>
    <property type="match status" value="1"/>
</dbReference>
<dbReference type="InterPro" id="IPR050300">
    <property type="entry name" value="GDXG_lipolytic_enzyme"/>
</dbReference>
<feature type="transmembrane region" description="Helical" evidence="2">
    <location>
        <begin position="51"/>
        <end position="69"/>
    </location>
</feature>
<comment type="caution">
    <text evidence="4">The sequence shown here is derived from an EMBL/GenBank/DDBJ whole genome shotgun (WGS) entry which is preliminary data.</text>
</comment>
<dbReference type="Pfam" id="PF20434">
    <property type="entry name" value="BD-FAE"/>
    <property type="match status" value="1"/>
</dbReference>
<dbReference type="PROSITE" id="PS51257">
    <property type="entry name" value="PROKAR_LIPOPROTEIN"/>
    <property type="match status" value="1"/>
</dbReference>
<feature type="domain" description="BD-FAE-like" evidence="3">
    <location>
        <begin position="151"/>
        <end position="349"/>
    </location>
</feature>
<evidence type="ECO:0000256" key="1">
    <source>
        <dbReference type="ARBA" id="ARBA00022801"/>
    </source>
</evidence>